<dbReference type="GO" id="GO:0003700">
    <property type="term" value="F:DNA-binding transcription factor activity"/>
    <property type="evidence" value="ECO:0007669"/>
    <property type="project" value="TreeGrafter"/>
</dbReference>
<dbReference type="GO" id="GO:0008270">
    <property type="term" value="F:zinc ion binding"/>
    <property type="evidence" value="ECO:0007669"/>
    <property type="project" value="UniProtKB-KW"/>
</dbReference>
<dbReference type="PANTHER" id="PTHR46353">
    <property type="entry name" value="ZINC FINGER PROTEIN 5"/>
    <property type="match status" value="1"/>
</dbReference>
<name>A0A1Q3B873_CEPFO</name>
<organism evidence="4 5">
    <name type="scientific">Cephalotus follicularis</name>
    <name type="common">Albany pitcher plant</name>
    <dbReference type="NCBI Taxonomy" id="3775"/>
    <lineage>
        <taxon>Eukaryota</taxon>
        <taxon>Viridiplantae</taxon>
        <taxon>Streptophyta</taxon>
        <taxon>Embryophyta</taxon>
        <taxon>Tracheophyta</taxon>
        <taxon>Spermatophyta</taxon>
        <taxon>Magnoliopsida</taxon>
        <taxon>eudicotyledons</taxon>
        <taxon>Gunneridae</taxon>
        <taxon>Pentapetalae</taxon>
        <taxon>rosids</taxon>
        <taxon>fabids</taxon>
        <taxon>Oxalidales</taxon>
        <taxon>Cephalotaceae</taxon>
        <taxon>Cephalotus</taxon>
    </lineage>
</organism>
<sequence length="210" mass="23237">MYFINQQGRAESAESSSTKPLTGRRSSLGAWLSLAQPVAHVCSRCSKSFPSAQALGGHQNAHRRERKEDHRLHIKARFEQQRNAPLLIPAVEPKQRPGYGPAIPPQPWISHGSEEEQGLKNGLLESAPIRVSHGNHTLYPYQRPAGKNLMLWGVNLYQEWDFMARAQMGTFLEEAACANVGDASSSNTKNGGNGDIEVNSEKELDLTLRL</sequence>
<dbReference type="GO" id="GO:0009736">
    <property type="term" value="P:cytokinin-activated signaling pathway"/>
    <property type="evidence" value="ECO:0007669"/>
    <property type="project" value="TreeGrafter"/>
</dbReference>
<keyword evidence="1" id="KW-0479">Metal-binding</keyword>
<evidence type="ECO:0000313" key="5">
    <source>
        <dbReference type="Proteomes" id="UP000187406"/>
    </source>
</evidence>
<keyword evidence="5" id="KW-1185">Reference proteome</keyword>
<dbReference type="GO" id="GO:0000976">
    <property type="term" value="F:transcription cis-regulatory region binding"/>
    <property type="evidence" value="ECO:0007669"/>
    <property type="project" value="TreeGrafter"/>
</dbReference>
<dbReference type="STRING" id="3775.A0A1Q3B873"/>
<dbReference type="PROSITE" id="PS50157">
    <property type="entry name" value="ZINC_FINGER_C2H2_2"/>
    <property type="match status" value="1"/>
</dbReference>
<dbReference type="FunCoup" id="A0A1Q3B873">
    <property type="interactions" value="1"/>
</dbReference>
<protein>
    <submittedName>
        <fullName evidence="4">Zf-C2H2_6 domain-containing protein</fullName>
    </submittedName>
</protein>
<dbReference type="InParanoid" id="A0A1Q3B873"/>
<keyword evidence="1" id="KW-0862">Zinc</keyword>
<dbReference type="AlphaFoldDB" id="A0A1Q3B873"/>
<feature type="domain" description="C2H2-type" evidence="3">
    <location>
        <begin position="40"/>
        <end position="67"/>
    </location>
</feature>
<dbReference type="GO" id="GO:0010090">
    <property type="term" value="P:trichome morphogenesis"/>
    <property type="evidence" value="ECO:0007669"/>
    <property type="project" value="InterPro"/>
</dbReference>
<evidence type="ECO:0000256" key="1">
    <source>
        <dbReference type="PROSITE-ProRule" id="PRU00042"/>
    </source>
</evidence>
<evidence type="ECO:0000256" key="2">
    <source>
        <dbReference type="SAM" id="MobiDB-lite"/>
    </source>
</evidence>
<dbReference type="InterPro" id="IPR044299">
    <property type="entry name" value="GIS3/ZFP5/ZFP6"/>
</dbReference>
<evidence type="ECO:0000313" key="4">
    <source>
        <dbReference type="EMBL" id="GAV63982.1"/>
    </source>
</evidence>
<dbReference type="InterPro" id="IPR036236">
    <property type="entry name" value="Znf_C2H2_sf"/>
</dbReference>
<dbReference type="Proteomes" id="UP000187406">
    <property type="component" value="Unassembled WGS sequence"/>
</dbReference>
<dbReference type="OrthoDB" id="837291at2759"/>
<feature type="compositionally biased region" description="Polar residues" evidence="2">
    <location>
        <begin position="1"/>
        <end position="20"/>
    </location>
</feature>
<dbReference type="GO" id="GO:0005634">
    <property type="term" value="C:nucleus"/>
    <property type="evidence" value="ECO:0007669"/>
    <property type="project" value="TreeGrafter"/>
</dbReference>
<accession>A0A1Q3B873</accession>
<keyword evidence="1" id="KW-0863">Zinc-finger</keyword>
<comment type="caution">
    <text evidence="4">The sequence shown here is derived from an EMBL/GenBank/DDBJ whole genome shotgun (WGS) entry which is preliminary data.</text>
</comment>
<dbReference type="PANTHER" id="PTHR46353:SF7">
    <property type="entry name" value="OS01G0512700 PROTEIN"/>
    <property type="match status" value="1"/>
</dbReference>
<dbReference type="Pfam" id="PF13912">
    <property type="entry name" value="zf-C2H2_6"/>
    <property type="match status" value="1"/>
</dbReference>
<dbReference type="SUPFAM" id="SSF57667">
    <property type="entry name" value="beta-beta-alpha zinc fingers"/>
    <property type="match status" value="1"/>
</dbReference>
<proteinExistence type="predicted"/>
<dbReference type="GO" id="GO:0009740">
    <property type="term" value="P:gibberellic acid mediated signaling pathway"/>
    <property type="evidence" value="ECO:0007669"/>
    <property type="project" value="TreeGrafter"/>
</dbReference>
<feature type="region of interest" description="Disordered" evidence="2">
    <location>
        <begin position="1"/>
        <end position="22"/>
    </location>
</feature>
<gene>
    <name evidence="4" type="ORF">CFOL_v3_07500</name>
</gene>
<reference evidence="5" key="1">
    <citation type="submission" date="2016-04" db="EMBL/GenBank/DDBJ databases">
        <title>Cephalotus genome sequencing.</title>
        <authorList>
            <person name="Fukushima K."/>
            <person name="Hasebe M."/>
            <person name="Fang X."/>
        </authorList>
    </citation>
    <scope>NUCLEOTIDE SEQUENCE [LARGE SCALE GENOMIC DNA]</scope>
    <source>
        <strain evidence="5">cv. St1</strain>
    </source>
</reference>
<dbReference type="PROSITE" id="PS00028">
    <property type="entry name" value="ZINC_FINGER_C2H2_1"/>
    <property type="match status" value="1"/>
</dbReference>
<dbReference type="EMBL" id="BDDD01000328">
    <property type="protein sequence ID" value="GAV63982.1"/>
    <property type="molecule type" value="Genomic_DNA"/>
</dbReference>
<dbReference type="InterPro" id="IPR013087">
    <property type="entry name" value="Znf_C2H2_type"/>
</dbReference>
<evidence type="ECO:0000259" key="3">
    <source>
        <dbReference type="PROSITE" id="PS50157"/>
    </source>
</evidence>